<evidence type="ECO:0000256" key="10">
    <source>
        <dbReference type="ARBA" id="ARBA00023065"/>
    </source>
</evidence>
<dbReference type="NCBIfam" id="TIGR03421">
    <property type="entry name" value="FeS_CyaY"/>
    <property type="match status" value="1"/>
</dbReference>
<keyword evidence="8" id="KW-0560">Oxidoreductase</keyword>
<comment type="similarity">
    <text evidence="2">Belongs to the frataxin family.</text>
</comment>
<comment type="catalytic activity">
    <reaction evidence="12">
        <text>4 Fe(2+) + O2 + 4 H(+) = 4 Fe(3+) + 2 H2O</text>
        <dbReference type="Rhea" id="RHEA:11148"/>
        <dbReference type="ChEBI" id="CHEBI:15377"/>
        <dbReference type="ChEBI" id="CHEBI:15378"/>
        <dbReference type="ChEBI" id="CHEBI:15379"/>
        <dbReference type="ChEBI" id="CHEBI:29033"/>
        <dbReference type="ChEBI" id="CHEBI:29034"/>
        <dbReference type="EC" id="1.16.3.1"/>
    </reaction>
</comment>
<gene>
    <name evidence="14" type="primary">LOC136090401</name>
</gene>
<keyword evidence="9" id="KW-0408">Iron</keyword>
<dbReference type="Proteomes" id="UP001652625">
    <property type="component" value="Chromosome 13"/>
</dbReference>
<dbReference type="RefSeq" id="XP_065673096.1">
    <property type="nucleotide sequence ID" value="XM_065817024.1"/>
</dbReference>
<dbReference type="SUPFAM" id="SSF55387">
    <property type="entry name" value="Frataxin/Nqo15-like"/>
    <property type="match status" value="1"/>
</dbReference>
<evidence type="ECO:0000256" key="4">
    <source>
        <dbReference type="ARBA" id="ARBA00022434"/>
    </source>
</evidence>
<keyword evidence="5" id="KW-0813">Transport</keyword>
<evidence type="ECO:0000256" key="7">
    <source>
        <dbReference type="ARBA" id="ARBA00022946"/>
    </source>
</evidence>
<evidence type="ECO:0000256" key="3">
    <source>
        <dbReference type="ARBA" id="ARBA00013107"/>
    </source>
</evidence>
<dbReference type="InterPro" id="IPR002908">
    <property type="entry name" value="Frataxin/CyaY"/>
</dbReference>
<keyword evidence="6" id="KW-0410">Iron transport</keyword>
<organism evidence="13 14">
    <name type="scientific">Hydra vulgaris</name>
    <name type="common">Hydra</name>
    <name type="synonym">Hydra attenuata</name>
    <dbReference type="NCBI Taxonomy" id="6087"/>
    <lineage>
        <taxon>Eukaryota</taxon>
        <taxon>Metazoa</taxon>
        <taxon>Cnidaria</taxon>
        <taxon>Hydrozoa</taxon>
        <taxon>Hydroidolina</taxon>
        <taxon>Anthoathecata</taxon>
        <taxon>Aplanulata</taxon>
        <taxon>Hydridae</taxon>
        <taxon>Hydra</taxon>
    </lineage>
</organism>
<dbReference type="SMART" id="SM01219">
    <property type="entry name" value="Frataxin_Cyay"/>
    <property type="match status" value="1"/>
</dbReference>
<comment type="subcellular location">
    <subcellularLocation>
        <location evidence="1">Mitochondrion</location>
    </subcellularLocation>
</comment>
<evidence type="ECO:0000256" key="8">
    <source>
        <dbReference type="ARBA" id="ARBA00023002"/>
    </source>
</evidence>
<reference evidence="14" key="1">
    <citation type="submission" date="2025-08" db="UniProtKB">
        <authorList>
            <consortium name="RefSeq"/>
        </authorList>
    </citation>
    <scope>IDENTIFICATION</scope>
</reference>
<evidence type="ECO:0000313" key="14">
    <source>
        <dbReference type="RefSeq" id="XP_065673096.1"/>
    </source>
</evidence>
<protein>
    <recommendedName>
        <fullName evidence="3">ferroxidase</fullName>
        <ecNumber evidence="3">1.16.3.1</ecNumber>
    </recommendedName>
</protein>
<dbReference type="PANTHER" id="PTHR16821:SF2">
    <property type="entry name" value="FRATAXIN, MITOCHONDRIAL"/>
    <property type="match status" value="1"/>
</dbReference>
<keyword evidence="4" id="KW-0409">Iron storage</keyword>
<evidence type="ECO:0000256" key="1">
    <source>
        <dbReference type="ARBA" id="ARBA00004173"/>
    </source>
</evidence>
<evidence type="ECO:0000256" key="6">
    <source>
        <dbReference type="ARBA" id="ARBA00022496"/>
    </source>
</evidence>
<dbReference type="PROSITE" id="PS50810">
    <property type="entry name" value="FRATAXIN_2"/>
    <property type="match status" value="1"/>
</dbReference>
<evidence type="ECO:0000313" key="13">
    <source>
        <dbReference type="Proteomes" id="UP001652625"/>
    </source>
</evidence>
<keyword evidence="13" id="KW-1185">Reference proteome</keyword>
<keyword evidence="10" id="KW-0406">Ion transport</keyword>
<sequence>MSKKLLNLDTFTLLNSLKFQKLGKNYNGLFNLFRLKIQVIVSQKKLASIHQFNHKTAEGLCSLRFEKSLKTICVRYFTQQSFLSLNDYNTAVEKTLEDLHDHFDILADQGYFSKDYDSTLTDGVLTIKLADNSIYVINKQTPNRQLWLSSPESGPKRYDFVDNSWVYSHDPTDTMHEFLSKELQMLFKREITLSHLSYAKRS</sequence>
<dbReference type="InterPro" id="IPR020895">
    <property type="entry name" value="Frataxin_CS"/>
</dbReference>
<dbReference type="EC" id="1.16.3.1" evidence="3"/>
<accession>A0ABM4DFA0</accession>
<dbReference type="Gene3D" id="3.30.920.10">
    <property type="entry name" value="Frataxin/CyaY"/>
    <property type="match status" value="1"/>
</dbReference>
<evidence type="ECO:0000256" key="11">
    <source>
        <dbReference type="ARBA" id="ARBA00023128"/>
    </source>
</evidence>
<dbReference type="InterPro" id="IPR017789">
    <property type="entry name" value="Frataxin"/>
</dbReference>
<evidence type="ECO:0000256" key="2">
    <source>
        <dbReference type="ARBA" id="ARBA00008183"/>
    </source>
</evidence>
<keyword evidence="7" id="KW-0809">Transit peptide</keyword>
<dbReference type="PANTHER" id="PTHR16821">
    <property type="entry name" value="FRATAXIN"/>
    <property type="match status" value="1"/>
</dbReference>
<dbReference type="GeneID" id="136090401"/>
<dbReference type="NCBIfam" id="TIGR03422">
    <property type="entry name" value="mito_frataxin"/>
    <property type="match status" value="1"/>
</dbReference>
<evidence type="ECO:0000256" key="5">
    <source>
        <dbReference type="ARBA" id="ARBA00022448"/>
    </source>
</evidence>
<dbReference type="PRINTS" id="PR00904">
    <property type="entry name" value="FRATAXIN"/>
</dbReference>
<dbReference type="Pfam" id="PF01491">
    <property type="entry name" value="Frataxin_Cyay"/>
    <property type="match status" value="1"/>
</dbReference>
<dbReference type="InterPro" id="IPR036524">
    <property type="entry name" value="Frataxin/CyaY_sf"/>
</dbReference>
<evidence type="ECO:0000256" key="12">
    <source>
        <dbReference type="ARBA" id="ARBA00047990"/>
    </source>
</evidence>
<proteinExistence type="inferred from homology"/>
<evidence type="ECO:0000256" key="9">
    <source>
        <dbReference type="ARBA" id="ARBA00023004"/>
    </source>
</evidence>
<name>A0ABM4DFA0_HYDVU</name>
<keyword evidence="11" id="KW-0496">Mitochondrion</keyword>
<dbReference type="PROSITE" id="PS01344">
    <property type="entry name" value="FRATAXIN_1"/>
    <property type="match status" value="1"/>
</dbReference>